<dbReference type="OrthoDB" id="1688888at2"/>
<accession>A0A494VSD3</accession>
<evidence type="ECO:0000313" key="1">
    <source>
        <dbReference type="EMBL" id="AYL94263.1"/>
    </source>
</evidence>
<proteinExistence type="predicted"/>
<keyword evidence="2" id="KW-1185">Reference proteome</keyword>
<gene>
    <name evidence="1" type="ORF">HYN43_002670</name>
</gene>
<reference evidence="1 2" key="1">
    <citation type="submission" date="2018-10" db="EMBL/GenBank/DDBJ databases">
        <title>Genome sequencing of Mucilaginibacter sp. HYN0043.</title>
        <authorList>
            <person name="Kim M."/>
            <person name="Yi H."/>
        </authorList>
    </citation>
    <scope>NUCLEOTIDE SEQUENCE [LARGE SCALE GENOMIC DNA]</scope>
    <source>
        <strain evidence="1 2">HYN0043</strain>
    </source>
</reference>
<protein>
    <submittedName>
        <fullName evidence="1">SIR2 family protein</fullName>
    </submittedName>
</protein>
<dbReference type="SUPFAM" id="SSF52467">
    <property type="entry name" value="DHS-like NAD/FAD-binding domain"/>
    <property type="match status" value="1"/>
</dbReference>
<dbReference type="Proteomes" id="UP000270046">
    <property type="component" value="Chromosome"/>
</dbReference>
<organism evidence="1 2">
    <name type="scientific">Mucilaginibacter celer</name>
    <dbReference type="NCBI Taxonomy" id="2305508"/>
    <lineage>
        <taxon>Bacteria</taxon>
        <taxon>Pseudomonadati</taxon>
        <taxon>Bacteroidota</taxon>
        <taxon>Sphingobacteriia</taxon>
        <taxon>Sphingobacteriales</taxon>
        <taxon>Sphingobacteriaceae</taxon>
        <taxon>Mucilaginibacter</taxon>
    </lineage>
</organism>
<sequence length="620" mass="70494">MALERLFELIRKEDVVLFCGAGMSMYAGYPSGYQLSQLIYAQLTDAESQEIGKGLTLPDLTEELVNLRMSRNSLITLLKGIYDKAPADLSLHAKLAGIPHIQTIITTNYDRLFELAYCENCNLIRSSVDLPYIRKDQPEIFKIHGDLSAPDSVLITKTDYTRFFDSQKEDVPWIVVKELLATHHVLFIGYNLDDVNMESIFRKMKENLGDNHKELFLLAPSLKLPKVQRLIKDGIHYIDSTAGKFIDGLLANIKDHIYQDFQQKRCAPDTFRVFLQKNGLAPTLKTEEDQFKVSALAGLNKPLTTRMTFGVPADQQEFTERLENVLQNKELGSVTLDAETVLNLNVYFNDIKVSSPIGGGPMTFSSAPLRTAVIAIVFEDGTEYDNLKVELFKTQTHLIFSFPFPNVDLKFYTSPEEMAKLEYELKLQRTGEYGALNDELRTIIFLRDIGSGKKFTIYIPDSKPTPLQMAAAEPFLALAKKYLYYYERLKRIERHFAVRFEHIGEITNESTNTLHLLLAHMEGKPYLGVFEGTWNMRPTDREKALEFIKLVSPKSELLQKRPEPESCRLHGQTIKLGYRSIQMLEPYIANIEEVRSDPSALILLASKSETIAISFSETPA</sequence>
<dbReference type="Gene3D" id="3.40.50.1220">
    <property type="entry name" value="TPP-binding domain"/>
    <property type="match status" value="1"/>
</dbReference>
<dbReference type="EMBL" id="CP032869">
    <property type="protein sequence ID" value="AYL94263.1"/>
    <property type="molecule type" value="Genomic_DNA"/>
</dbReference>
<dbReference type="Pfam" id="PF13289">
    <property type="entry name" value="SIR2_2"/>
    <property type="match status" value="1"/>
</dbReference>
<dbReference type="AlphaFoldDB" id="A0A494VSD3"/>
<evidence type="ECO:0000313" key="2">
    <source>
        <dbReference type="Proteomes" id="UP000270046"/>
    </source>
</evidence>
<dbReference type="KEGG" id="muh:HYN43_002670"/>
<name>A0A494VSD3_9SPHI</name>
<dbReference type="RefSeq" id="WP_119407983.1">
    <property type="nucleotide sequence ID" value="NZ_CP032869.1"/>
</dbReference>
<dbReference type="InterPro" id="IPR029035">
    <property type="entry name" value="DHS-like_NAD/FAD-binding_dom"/>
</dbReference>